<protein>
    <submittedName>
        <fullName evidence="10">ATP-binding cassette, sub-family C (CFTR/MRP), member 13</fullName>
    </submittedName>
</protein>
<dbReference type="SUPFAM" id="SSF52540">
    <property type="entry name" value="P-loop containing nucleoside triphosphate hydrolases"/>
    <property type="match status" value="1"/>
</dbReference>
<dbReference type="GeneTree" id="ENSGT00940000157145"/>
<dbReference type="PANTHER" id="PTHR24223">
    <property type="entry name" value="ATP-BINDING CASSETTE SUB-FAMILY C"/>
    <property type="match status" value="1"/>
</dbReference>
<reference evidence="10 11" key="1">
    <citation type="submission" date="2020-10" db="EMBL/GenBank/DDBJ databases">
        <title>Pygocentrus nattereri (red-bellied piranha) genome, fPygNat1, primary haplotype.</title>
        <authorList>
            <person name="Myers G."/>
            <person name="Meyer A."/>
            <person name="Karagic N."/>
            <person name="Pippel M."/>
            <person name="Winkler S."/>
            <person name="Tracey A."/>
            <person name="Wood J."/>
            <person name="Formenti G."/>
            <person name="Howe K."/>
            <person name="Fedrigo O."/>
            <person name="Jarvis E.D."/>
        </authorList>
    </citation>
    <scope>NUCLEOTIDE SEQUENCE [LARGE SCALE GENOMIC DNA]</scope>
</reference>
<feature type="transmembrane region" description="Helical" evidence="7">
    <location>
        <begin position="107"/>
        <end position="126"/>
    </location>
</feature>
<sequence>MDRRTLLQHLTDLWGDDHSIHHLDFEQKWKKQQRNYEKTVGSETEGLLLSPPSSPGLSLLYTLWMTFRPLLLKVILLRLSADLLSIFGLFTLRWAVLFCEKQPVFEWPGYVYALVILGSASCYTVSQHLLERLSRKTAASAHAALSGALYRQTHSAALLSQMLVEVDQIAKLVVNFPWLISFPVRVVLCVGILWIELGPAMLVGPALLLFLTPVHSSLERRIKLLQCNQMTNRKASENLIKEMLHEIKALKLLAWEVFFQYRVAEAWERELETLQVLGYLTSFSMLSRICIPYLVCLCSLGAFVLMDDGNVLTPLQVFMCLCLFRLLLPLFLKLHTFSTLLKQVTHSGIAGALGQYLRAFGFHWVILTMLAQLGVCIVCVAQDGLLFVWTAEAKEVQGLEEWKELRNSRLSVCTLLGLLQALLVCWAAYCLNCGSLRASQSLQCELLSSVLHLPLSVHLTIDPPHLLRTFTQNMYVIEEHLPEQLHTWGSCLLQIMASILLITYIIPVFSLTLCPLTFLFLTVLVSLSVLHHSRRSVSPHMREELCLNHLLQDRQNLQVQHKSIDLERWALLRLDIVYTISLFLISLAFLSVQAYDTAEWTGGCRAPPGWPQKGELEFIHYGTEEGAISPAFRGLSFSICKGEKVGVVSREKPETDSLISCLFRAVEASCGAVLIDGVNIASVGLHTLRSHLHLIPQVPVLFSGSLRANMDPFAWCSDAEVWQVLELCQLKEKAQQLQGQLLHPIQPSSTAHSSGQKRLLCLVRALLGKARLLLVEEAPLSGDSESEHLLQQLVLTLLPECTVLWLSQNPNSVMHTDRVLVLDAGHAVEFDSPSILIQQGTLFRQLLQESQRGNV</sequence>
<organism evidence="10 11">
    <name type="scientific">Pygocentrus nattereri</name>
    <name type="common">Red-bellied piranha</name>
    <dbReference type="NCBI Taxonomy" id="42514"/>
    <lineage>
        <taxon>Eukaryota</taxon>
        <taxon>Metazoa</taxon>
        <taxon>Chordata</taxon>
        <taxon>Craniata</taxon>
        <taxon>Vertebrata</taxon>
        <taxon>Euteleostomi</taxon>
        <taxon>Actinopterygii</taxon>
        <taxon>Neopterygii</taxon>
        <taxon>Teleostei</taxon>
        <taxon>Ostariophysi</taxon>
        <taxon>Characiformes</taxon>
        <taxon>Characoidei</taxon>
        <taxon>Pygocentrus</taxon>
    </lineage>
</organism>
<keyword evidence="3" id="KW-0547">Nucleotide-binding</keyword>
<keyword evidence="6 7" id="KW-0472">Membrane</keyword>
<dbReference type="GO" id="GO:0005524">
    <property type="term" value="F:ATP binding"/>
    <property type="evidence" value="ECO:0007669"/>
    <property type="project" value="UniProtKB-KW"/>
</dbReference>
<dbReference type="Ensembl" id="ENSPNAT00000081459.1">
    <property type="protein sequence ID" value="ENSPNAP00000043224.1"/>
    <property type="gene ID" value="ENSPNAG00000032031.1"/>
</dbReference>
<feature type="transmembrane region" description="Helical" evidence="7">
    <location>
        <begin position="491"/>
        <end position="510"/>
    </location>
</feature>
<feature type="domain" description="ABC transmembrane type-1" evidence="9">
    <location>
        <begin position="74"/>
        <end position="343"/>
    </location>
</feature>
<dbReference type="Gene3D" id="1.20.1560.10">
    <property type="entry name" value="ABC transporter type 1, transmembrane domain"/>
    <property type="match status" value="2"/>
</dbReference>
<keyword evidence="2 7" id="KW-0812">Transmembrane</keyword>
<feature type="transmembrane region" description="Helical" evidence="7">
    <location>
        <begin position="285"/>
        <end position="305"/>
    </location>
</feature>
<dbReference type="SUPFAM" id="SSF90123">
    <property type="entry name" value="ABC transporter transmembrane region"/>
    <property type="match status" value="2"/>
</dbReference>
<reference evidence="10" key="3">
    <citation type="submission" date="2025-09" db="UniProtKB">
        <authorList>
            <consortium name="Ensembl"/>
        </authorList>
    </citation>
    <scope>IDENTIFICATION</scope>
</reference>
<evidence type="ECO:0000313" key="10">
    <source>
        <dbReference type="Ensembl" id="ENSPNAP00000043224.1"/>
    </source>
</evidence>
<keyword evidence="11" id="KW-1185">Reference proteome</keyword>
<feature type="transmembrane region" description="Helical" evidence="7">
    <location>
        <begin position="364"/>
        <end position="389"/>
    </location>
</feature>
<dbReference type="Gene3D" id="3.40.50.300">
    <property type="entry name" value="P-loop containing nucleotide triphosphate hydrolases"/>
    <property type="match status" value="1"/>
</dbReference>
<dbReference type="InterPro" id="IPR011527">
    <property type="entry name" value="ABC1_TM_dom"/>
</dbReference>
<evidence type="ECO:0000256" key="2">
    <source>
        <dbReference type="ARBA" id="ARBA00022692"/>
    </source>
</evidence>
<evidence type="ECO:0000256" key="6">
    <source>
        <dbReference type="ARBA" id="ARBA00023136"/>
    </source>
</evidence>
<feature type="transmembrane region" description="Helical" evidence="7">
    <location>
        <begin position="576"/>
        <end position="595"/>
    </location>
</feature>
<evidence type="ECO:0000259" key="9">
    <source>
        <dbReference type="PROSITE" id="PS50929"/>
    </source>
</evidence>
<evidence type="ECO:0000256" key="3">
    <source>
        <dbReference type="ARBA" id="ARBA00022741"/>
    </source>
</evidence>
<keyword evidence="4" id="KW-0067">ATP-binding</keyword>
<dbReference type="Pfam" id="PF00005">
    <property type="entry name" value="ABC_tran"/>
    <property type="match status" value="1"/>
</dbReference>
<evidence type="ECO:0000256" key="7">
    <source>
        <dbReference type="SAM" id="Phobius"/>
    </source>
</evidence>
<keyword evidence="1" id="KW-0813">Transport</keyword>
<dbReference type="InterPro" id="IPR036640">
    <property type="entry name" value="ABC1_TM_sf"/>
</dbReference>
<feature type="domain" description="ABC transmembrane type-1" evidence="9">
    <location>
        <begin position="415"/>
        <end position="525"/>
    </location>
</feature>
<dbReference type="InterPro" id="IPR003439">
    <property type="entry name" value="ABC_transporter-like_ATP-bd"/>
</dbReference>
<dbReference type="PROSITE" id="PS50893">
    <property type="entry name" value="ABC_TRANSPORTER_2"/>
    <property type="match status" value="1"/>
</dbReference>
<accession>A0AAR2IYV1</accession>
<dbReference type="PROSITE" id="PS50929">
    <property type="entry name" value="ABC_TM1F"/>
    <property type="match status" value="2"/>
</dbReference>
<dbReference type="Proteomes" id="UP001501920">
    <property type="component" value="Chromosome 24"/>
</dbReference>
<evidence type="ECO:0000256" key="1">
    <source>
        <dbReference type="ARBA" id="ARBA00022448"/>
    </source>
</evidence>
<feature type="transmembrane region" description="Helical" evidence="7">
    <location>
        <begin position="75"/>
        <end position="95"/>
    </location>
</feature>
<feature type="transmembrane region" description="Helical" evidence="7">
    <location>
        <begin position="311"/>
        <end position="332"/>
    </location>
</feature>
<name>A0AAR2IYV1_PYGNA</name>
<evidence type="ECO:0000256" key="5">
    <source>
        <dbReference type="ARBA" id="ARBA00022989"/>
    </source>
</evidence>
<dbReference type="InterPro" id="IPR050173">
    <property type="entry name" value="ABC_transporter_C-like"/>
</dbReference>
<dbReference type="GO" id="GO:0016020">
    <property type="term" value="C:membrane"/>
    <property type="evidence" value="ECO:0007669"/>
    <property type="project" value="InterPro"/>
</dbReference>
<dbReference type="InterPro" id="IPR027417">
    <property type="entry name" value="P-loop_NTPase"/>
</dbReference>
<feature type="domain" description="ABC transporter" evidence="8">
    <location>
        <begin position="616"/>
        <end position="849"/>
    </location>
</feature>
<dbReference type="Pfam" id="PF00664">
    <property type="entry name" value="ABC_membrane"/>
    <property type="match status" value="2"/>
</dbReference>
<evidence type="ECO:0000259" key="8">
    <source>
        <dbReference type="PROSITE" id="PS50893"/>
    </source>
</evidence>
<proteinExistence type="predicted"/>
<dbReference type="AlphaFoldDB" id="A0AAR2IYV1"/>
<evidence type="ECO:0000256" key="4">
    <source>
        <dbReference type="ARBA" id="ARBA00022840"/>
    </source>
</evidence>
<keyword evidence="5 7" id="KW-1133">Transmembrane helix</keyword>
<reference evidence="10" key="2">
    <citation type="submission" date="2025-08" db="UniProtKB">
        <authorList>
            <consortium name="Ensembl"/>
        </authorList>
    </citation>
    <scope>IDENTIFICATION</scope>
</reference>
<dbReference type="GO" id="GO:0016887">
    <property type="term" value="F:ATP hydrolysis activity"/>
    <property type="evidence" value="ECO:0007669"/>
    <property type="project" value="InterPro"/>
</dbReference>
<dbReference type="GO" id="GO:0140359">
    <property type="term" value="F:ABC-type transporter activity"/>
    <property type="evidence" value="ECO:0007669"/>
    <property type="project" value="InterPro"/>
</dbReference>
<evidence type="ECO:0000313" key="11">
    <source>
        <dbReference type="Proteomes" id="UP001501920"/>
    </source>
</evidence>